<evidence type="ECO:0000313" key="2">
    <source>
        <dbReference type="Proteomes" id="UP001597353"/>
    </source>
</evidence>
<gene>
    <name evidence="1" type="ORF">ACFSGJ_05175</name>
</gene>
<dbReference type="SFLD" id="SFLDG01129">
    <property type="entry name" value="C1.5:_HAD__Beta-PGM__Phosphata"/>
    <property type="match status" value="1"/>
</dbReference>
<dbReference type="PANTHER" id="PTHR43434">
    <property type="entry name" value="PHOSPHOGLYCOLATE PHOSPHATASE"/>
    <property type="match status" value="1"/>
</dbReference>
<accession>A0ABW4S2P4</accession>
<keyword evidence="1" id="KW-0378">Hydrolase</keyword>
<keyword evidence="2" id="KW-1185">Reference proteome</keyword>
<dbReference type="NCBIfam" id="TIGR01509">
    <property type="entry name" value="HAD-SF-IA-v3"/>
    <property type="match status" value="1"/>
</dbReference>
<dbReference type="InterPro" id="IPR023198">
    <property type="entry name" value="PGP-like_dom2"/>
</dbReference>
<comment type="caution">
    <text evidence="1">The sequence shown here is derived from an EMBL/GenBank/DDBJ whole genome shotgun (WGS) entry which is preliminary data.</text>
</comment>
<dbReference type="Pfam" id="PF13419">
    <property type="entry name" value="HAD_2"/>
    <property type="match status" value="1"/>
</dbReference>
<dbReference type="RefSeq" id="WP_390259933.1">
    <property type="nucleotide sequence ID" value="NZ_JBHUGH010000003.1"/>
</dbReference>
<dbReference type="GO" id="GO:0016787">
    <property type="term" value="F:hydrolase activity"/>
    <property type="evidence" value="ECO:0007669"/>
    <property type="project" value="UniProtKB-KW"/>
</dbReference>
<dbReference type="InterPro" id="IPR050155">
    <property type="entry name" value="HAD-like_hydrolase_sf"/>
</dbReference>
<dbReference type="NCBIfam" id="TIGR01549">
    <property type="entry name" value="HAD-SF-IA-v1"/>
    <property type="match status" value="1"/>
</dbReference>
<dbReference type="InterPro" id="IPR041492">
    <property type="entry name" value="HAD_2"/>
</dbReference>
<dbReference type="Gene3D" id="3.40.50.1000">
    <property type="entry name" value="HAD superfamily/HAD-like"/>
    <property type="match status" value="1"/>
</dbReference>
<dbReference type="PANTHER" id="PTHR43434:SF24">
    <property type="entry name" value="HYDROLASE-RELATED"/>
    <property type="match status" value="1"/>
</dbReference>
<dbReference type="EMBL" id="JBHUGH010000003">
    <property type="protein sequence ID" value="MFD1911606.1"/>
    <property type="molecule type" value="Genomic_DNA"/>
</dbReference>
<protein>
    <submittedName>
        <fullName evidence="1">HAD-IA family hydrolase</fullName>
    </submittedName>
</protein>
<dbReference type="InterPro" id="IPR036412">
    <property type="entry name" value="HAD-like_sf"/>
</dbReference>
<proteinExistence type="predicted"/>
<sequence>MDLRLIVFDVDGTLVDSQDEIVAAMGAAFEGASETPPPRAAILSIVGLSLPVAVRTLAPHLSDAGVEAVVAGYKHHFMTARVGGALPALYPGALDALRHLHGQDGNLLGIATGKSRRGLSGLLSAHALDGYFVTRQVADDHPSKPHPSMLQSCLRETGVAADRGIMIGDTTYDMQMGRAAGLRTIGVTWGYHNEDLLKDAGADLLLRDYAELADAIDDMLRGAA</sequence>
<dbReference type="InterPro" id="IPR023214">
    <property type="entry name" value="HAD_sf"/>
</dbReference>
<dbReference type="SFLD" id="SFLDG01135">
    <property type="entry name" value="C1.5.6:_HAD__Beta-PGM__Phospha"/>
    <property type="match status" value="1"/>
</dbReference>
<dbReference type="SUPFAM" id="SSF56784">
    <property type="entry name" value="HAD-like"/>
    <property type="match status" value="1"/>
</dbReference>
<evidence type="ECO:0000313" key="1">
    <source>
        <dbReference type="EMBL" id="MFD1911606.1"/>
    </source>
</evidence>
<dbReference type="SFLD" id="SFLDS00003">
    <property type="entry name" value="Haloacid_Dehalogenase"/>
    <property type="match status" value="1"/>
</dbReference>
<name>A0ABW4S2P4_9RHOB</name>
<dbReference type="Gene3D" id="1.10.150.240">
    <property type="entry name" value="Putative phosphatase, domain 2"/>
    <property type="match status" value="1"/>
</dbReference>
<dbReference type="InterPro" id="IPR006439">
    <property type="entry name" value="HAD-SF_hydro_IA"/>
</dbReference>
<dbReference type="Proteomes" id="UP001597353">
    <property type="component" value="Unassembled WGS sequence"/>
</dbReference>
<organism evidence="1 2">
    <name type="scientific">Halodurantibacterium flavum</name>
    <dbReference type="NCBI Taxonomy" id="1382802"/>
    <lineage>
        <taxon>Bacteria</taxon>
        <taxon>Pseudomonadati</taxon>
        <taxon>Pseudomonadota</taxon>
        <taxon>Alphaproteobacteria</taxon>
        <taxon>Rhodobacterales</taxon>
        <taxon>Paracoccaceae</taxon>
        <taxon>Halodurantibacterium</taxon>
    </lineage>
</organism>
<reference evidence="2" key="1">
    <citation type="journal article" date="2019" name="Int. J. Syst. Evol. Microbiol.">
        <title>The Global Catalogue of Microorganisms (GCM) 10K type strain sequencing project: providing services to taxonomists for standard genome sequencing and annotation.</title>
        <authorList>
            <consortium name="The Broad Institute Genomics Platform"/>
            <consortium name="The Broad Institute Genome Sequencing Center for Infectious Disease"/>
            <person name="Wu L."/>
            <person name="Ma J."/>
        </authorList>
    </citation>
    <scope>NUCLEOTIDE SEQUENCE [LARGE SCALE GENOMIC DNA]</scope>
    <source>
        <strain evidence="2">CGMCC 4.7242</strain>
    </source>
</reference>